<comment type="subcellular location">
    <subcellularLocation>
        <location evidence="1">Cell membrane</location>
        <topology evidence="1">Multi-pass membrane protein</topology>
    </subcellularLocation>
</comment>
<keyword evidence="4" id="KW-1133">Transmembrane helix</keyword>
<evidence type="ECO:0000256" key="3">
    <source>
        <dbReference type="ARBA" id="ARBA00022692"/>
    </source>
</evidence>
<dbReference type="Pfam" id="PF01810">
    <property type="entry name" value="LysE"/>
    <property type="match status" value="1"/>
</dbReference>
<evidence type="ECO:0000256" key="1">
    <source>
        <dbReference type="ARBA" id="ARBA00004651"/>
    </source>
</evidence>
<evidence type="ECO:0000256" key="5">
    <source>
        <dbReference type="ARBA" id="ARBA00023136"/>
    </source>
</evidence>
<keyword evidence="2" id="KW-1003">Cell membrane</keyword>
<dbReference type="InterPro" id="IPR001123">
    <property type="entry name" value="LeuE-type"/>
</dbReference>
<name>A0ABV9Z4I7_9HYPH</name>
<accession>A0ABV9Z4I7</accession>
<organism evidence="6 7">
    <name type="scientific">Flaviflagellibacter deserti</name>
    <dbReference type="NCBI Taxonomy" id="2267266"/>
    <lineage>
        <taxon>Bacteria</taxon>
        <taxon>Pseudomonadati</taxon>
        <taxon>Pseudomonadota</taxon>
        <taxon>Alphaproteobacteria</taxon>
        <taxon>Hyphomicrobiales</taxon>
        <taxon>Flaviflagellibacter</taxon>
    </lineage>
</organism>
<keyword evidence="3" id="KW-0812">Transmembrane</keyword>
<protein>
    <submittedName>
        <fullName evidence="6">LysE family transporter</fullName>
    </submittedName>
</protein>
<evidence type="ECO:0000256" key="4">
    <source>
        <dbReference type="ARBA" id="ARBA00022989"/>
    </source>
</evidence>
<comment type="caution">
    <text evidence="6">The sequence shown here is derived from an EMBL/GenBank/DDBJ whole genome shotgun (WGS) entry which is preliminary data.</text>
</comment>
<reference evidence="7" key="1">
    <citation type="journal article" date="2019" name="Int. J. Syst. Evol. Microbiol.">
        <title>The Global Catalogue of Microorganisms (GCM) 10K type strain sequencing project: providing services to taxonomists for standard genome sequencing and annotation.</title>
        <authorList>
            <consortium name="The Broad Institute Genomics Platform"/>
            <consortium name="The Broad Institute Genome Sequencing Center for Infectious Disease"/>
            <person name="Wu L."/>
            <person name="Ma J."/>
        </authorList>
    </citation>
    <scope>NUCLEOTIDE SEQUENCE [LARGE SCALE GENOMIC DNA]</scope>
    <source>
        <strain evidence="7">CGMCC 1.16444</strain>
    </source>
</reference>
<dbReference type="EMBL" id="JBHSJF010000008">
    <property type="protein sequence ID" value="MFC5069830.1"/>
    <property type="molecule type" value="Genomic_DNA"/>
</dbReference>
<keyword evidence="5" id="KW-0472">Membrane</keyword>
<evidence type="ECO:0000256" key="2">
    <source>
        <dbReference type="ARBA" id="ARBA00022475"/>
    </source>
</evidence>
<proteinExistence type="predicted"/>
<evidence type="ECO:0000313" key="7">
    <source>
        <dbReference type="Proteomes" id="UP001595796"/>
    </source>
</evidence>
<sequence length="54" mass="5862">MAVMVGAWFSLVAVFFTTKAIRAAYSRAGRWINRTTGAVFIAFGVRLALQKAAP</sequence>
<evidence type="ECO:0000313" key="6">
    <source>
        <dbReference type="EMBL" id="MFC5069830.1"/>
    </source>
</evidence>
<keyword evidence="7" id="KW-1185">Reference proteome</keyword>
<dbReference type="RefSeq" id="WP_379771725.1">
    <property type="nucleotide sequence ID" value="NZ_JBHSJF010000008.1"/>
</dbReference>
<gene>
    <name evidence="6" type="ORF">ACFPFW_17585</name>
</gene>
<dbReference type="Proteomes" id="UP001595796">
    <property type="component" value="Unassembled WGS sequence"/>
</dbReference>